<keyword evidence="1" id="KW-0812">Transmembrane</keyword>
<protein>
    <recommendedName>
        <fullName evidence="3">DUF4956 domain-containing protein</fullName>
    </recommendedName>
</protein>
<organism evidence="2">
    <name type="scientific">uncultured bacterium Lq_007_G03</name>
    <dbReference type="NCBI Taxonomy" id="1489288"/>
    <lineage>
        <taxon>Bacteria</taxon>
        <taxon>environmental samples</taxon>
    </lineage>
</organism>
<keyword evidence="1" id="KW-1133">Transmembrane helix</keyword>
<dbReference type="AlphaFoldDB" id="A0A0B4N1U4"/>
<keyword evidence="1" id="KW-0472">Membrane</keyword>
<evidence type="ECO:0000313" key="2">
    <source>
        <dbReference type="EMBL" id="AIF26238.1"/>
    </source>
</evidence>
<evidence type="ECO:0000256" key="1">
    <source>
        <dbReference type="SAM" id="Phobius"/>
    </source>
</evidence>
<proteinExistence type="predicted"/>
<feature type="transmembrane region" description="Helical" evidence="1">
    <location>
        <begin position="64"/>
        <end position="94"/>
    </location>
</feature>
<name>A0A0B4N1U4_9BACT</name>
<dbReference type="InterPro" id="IPR032531">
    <property type="entry name" value="DUF4956"/>
</dbReference>
<reference evidence="2" key="1">
    <citation type="submission" date="2014-03" db="EMBL/GenBank/DDBJ databases">
        <title>A sequence of cellulolytic fosmid clone of goat rumen metagenome.</title>
        <authorList>
            <person name="Lee K.-T."/>
            <person name="Kim J.-Y."/>
            <person name="Kim Y.-J."/>
            <person name="Ahn J.-H."/>
            <person name="Park M.-N."/>
            <person name="Kim J.-H."/>
            <person name="Kim T.-H."/>
        </authorList>
    </citation>
    <scope>NUCLEOTIDE SEQUENCE</scope>
</reference>
<evidence type="ECO:0008006" key="3">
    <source>
        <dbReference type="Google" id="ProtNLM"/>
    </source>
</evidence>
<feature type="transmembrane region" description="Helical" evidence="1">
    <location>
        <begin position="34"/>
        <end position="52"/>
    </location>
</feature>
<dbReference type="EMBL" id="KJ631403">
    <property type="protein sequence ID" value="AIF26238.1"/>
    <property type="molecule type" value="Genomic_DNA"/>
</dbReference>
<sequence>MNMNGNLTFNDVLSGTTFSEWFADQLSTFTPLNVVFALLVALAAGAIIAVVYKATYRGVLYSPSFTLTLILLCLVTTPVVMCIGSNVALSMGMVGALSIVRFRTAVKDPLDTAYMFWAITMGILVGSNAYIIAVVALLGISGIMLGISYLRLRSPNAYLLVLHYDEEAQIDIENTLKHNVKFFRMRSKTITRSGAEMTVEVRLDRRTNIVTDMLDINGVYDATLVACQTEAGA</sequence>
<accession>A0A0B4N1U4</accession>
<feature type="transmembrane region" description="Helical" evidence="1">
    <location>
        <begin position="114"/>
        <end position="147"/>
    </location>
</feature>
<dbReference type="Pfam" id="PF16316">
    <property type="entry name" value="DUF4956"/>
    <property type="match status" value="1"/>
</dbReference>